<proteinExistence type="predicted"/>
<feature type="region of interest" description="Disordered" evidence="1">
    <location>
        <begin position="309"/>
        <end position="359"/>
    </location>
</feature>
<keyword evidence="3" id="KW-1185">Reference proteome</keyword>
<dbReference type="Proteomes" id="UP000191024">
    <property type="component" value="Chromosome A"/>
</dbReference>
<reference evidence="2 3" key="1">
    <citation type="submission" date="2016-03" db="EMBL/GenBank/DDBJ databases">
        <authorList>
            <person name="Devillers H."/>
        </authorList>
    </citation>
    <scope>NUCLEOTIDE SEQUENCE [LARGE SCALE GENOMIC DNA]</scope>
    <source>
        <strain evidence="2">CBS 11717</strain>
    </source>
</reference>
<protein>
    <submittedName>
        <fullName evidence="2">LAMI_0A07426g1_1</fullName>
    </submittedName>
</protein>
<evidence type="ECO:0000313" key="3">
    <source>
        <dbReference type="Proteomes" id="UP000191024"/>
    </source>
</evidence>
<name>A0A1G4IRB6_9SACH</name>
<organism evidence="2 3">
    <name type="scientific">Lachancea mirantina</name>
    <dbReference type="NCBI Taxonomy" id="1230905"/>
    <lineage>
        <taxon>Eukaryota</taxon>
        <taxon>Fungi</taxon>
        <taxon>Dikarya</taxon>
        <taxon>Ascomycota</taxon>
        <taxon>Saccharomycotina</taxon>
        <taxon>Saccharomycetes</taxon>
        <taxon>Saccharomycetales</taxon>
        <taxon>Saccharomycetaceae</taxon>
        <taxon>Lachancea</taxon>
    </lineage>
</organism>
<sequence>MIIPLKAHFQSTPSVEHVAGSASWAQLDHFDQLRPLQAQVECQKQKIYYVCDNPNSITLEVRNPHRIYRIQRIVLRGAQLEILVESPEGKDAQAEDWQNCIAIDLANTAGVSWANTGSCRCLELQNGAAMFVAEPSSTEPHLSQLFDACMLAQFEQIQLFKAVTASIISIVGSQLPDISQLLHNSYNYKDWCELYIQGEWTRVFCYVDKSSKSKGKHKIKFFKDDKSTSSKNVLCYISETDSVEDLLFVLDPASSLTDPSNLTPKSADEVDPLFLGSARDSRASLHTLLAGLTTLRYVGEVHWPPKTAERSRSSSLSFSTHKRAGSSGSLASSLASTFTSPKKHARTNSTVSTSSSDENHAMCATTSELLIRPIPHNGVHRLESMVRAALPMMGCLGLYGRPLSFKTTRTDADSLVLGLPRLPVVDYFAREELPNLFEYSHNLLSPSDPFFKYVAAYKTFLQESLKEPHRDSRSFSTLSDVLGSGDNSHNMSIFTNSCSTSSSALI</sequence>
<feature type="compositionally biased region" description="Polar residues" evidence="1">
    <location>
        <begin position="347"/>
        <end position="356"/>
    </location>
</feature>
<evidence type="ECO:0000313" key="2">
    <source>
        <dbReference type="EMBL" id="SCU79123.1"/>
    </source>
</evidence>
<dbReference type="EMBL" id="LT598462">
    <property type="protein sequence ID" value="SCU79123.1"/>
    <property type="molecule type" value="Genomic_DNA"/>
</dbReference>
<gene>
    <name evidence="2" type="ORF">LAMI_0A07426G</name>
</gene>
<evidence type="ECO:0000256" key="1">
    <source>
        <dbReference type="SAM" id="MobiDB-lite"/>
    </source>
</evidence>
<dbReference type="OrthoDB" id="5563754at2759"/>
<accession>A0A1G4IRB6</accession>
<dbReference type="AlphaFoldDB" id="A0A1G4IRB6"/>
<feature type="compositionally biased region" description="Low complexity" evidence="1">
    <location>
        <begin position="313"/>
        <end position="336"/>
    </location>
</feature>